<dbReference type="PANTHER" id="PTHR43968">
    <property type="match status" value="1"/>
</dbReference>
<evidence type="ECO:0000259" key="1">
    <source>
        <dbReference type="PROSITE" id="PS50404"/>
    </source>
</evidence>
<feature type="domain" description="GST N-terminal" evidence="1">
    <location>
        <begin position="10"/>
        <end position="87"/>
    </location>
</feature>
<dbReference type="SUPFAM" id="SSF47616">
    <property type="entry name" value="GST C-terminal domain-like"/>
    <property type="match status" value="1"/>
</dbReference>
<keyword evidence="3" id="KW-1185">Reference proteome</keyword>
<dbReference type="CDD" id="cd00570">
    <property type="entry name" value="GST_N_family"/>
    <property type="match status" value="1"/>
</dbReference>
<name>A0ABV0JQD6_9CYAN</name>
<organism evidence="2 3">
    <name type="scientific">Funiculus sociatus GB2-A5</name>
    <dbReference type="NCBI Taxonomy" id="2933946"/>
    <lineage>
        <taxon>Bacteria</taxon>
        <taxon>Bacillati</taxon>
        <taxon>Cyanobacteriota</taxon>
        <taxon>Cyanophyceae</taxon>
        <taxon>Coleofasciculales</taxon>
        <taxon>Coleofasciculaceae</taxon>
        <taxon>Funiculus</taxon>
    </lineage>
</organism>
<accession>A0ABV0JQD6</accession>
<dbReference type="Gene3D" id="1.20.1050.10">
    <property type="match status" value="1"/>
</dbReference>
<evidence type="ECO:0000313" key="2">
    <source>
        <dbReference type="EMBL" id="MEP0865635.1"/>
    </source>
</evidence>
<dbReference type="Pfam" id="PF13410">
    <property type="entry name" value="GST_C_2"/>
    <property type="match status" value="1"/>
</dbReference>
<protein>
    <submittedName>
        <fullName evidence="2">Glutathione S-transferase</fullName>
    </submittedName>
</protein>
<dbReference type="PANTHER" id="PTHR43968:SF6">
    <property type="entry name" value="GLUTATHIONE S-TRANSFERASE OMEGA"/>
    <property type="match status" value="1"/>
</dbReference>
<dbReference type="InterPro" id="IPR036282">
    <property type="entry name" value="Glutathione-S-Trfase_C_sf"/>
</dbReference>
<dbReference type="InterPro" id="IPR050983">
    <property type="entry name" value="GST_Omega/HSP26"/>
</dbReference>
<evidence type="ECO:0000313" key="3">
    <source>
        <dbReference type="Proteomes" id="UP001442494"/>
    </source>
</evidence>
<dbReference type="Proteomes" id="UP001442494">
    <property type="component" value="Unassembled WGS sequence"/>
</dbReference>
<gene>
    <name evidence="2" type="ORF">NDI37_14280</name>
</gene>
<proteinExistence type="predicted"/>
<reference evidence="2 3" key="1">
    <citation type="submission" date="2022-04" db="EMBL/GenBank/DDBJ databases">
        <title>Positive selection, recombination, and allopatry shape intraspecific diversity of widespread and dominant cyanobacteria.</title>
        <authorList>
            <person name="Wei J."/>
            <person name="Shu W."/>
            <person name="Hu C."/>
        </authorList>
    </citation>
    <scope>NUCLEOTIDE SEQUENCE [LARGE SCALE GENOMIC DNA]</scope>
    <source>
        <strain evidence="2 3">GB2-A5</strain>
    </source>
</reference>
<dbReference type="EMBL" id="JAMPKK010000029">
    <property type="protein sequence ID" value="MEP0865635.1"/>
    <property type="molecule type" value="Genomic_DNA"/>
</dbReference>
<dbReference type="PROSITE" id="PS50404">
    <property type="entry name" value="GST_NTER"/>
    <property type="match status" value="1"/>
</dbReference>
<dbReference type="RefSeq" id="WP_190420130.1">
    <property type="nucleotide sequence ID" value="NZ_JAMPKK010000029.1"/>
</dbReference>
<dbReference type="Gene3D" id="3.40.30.10">
    <property type="entry name" value="Glutaredoxin"/>
    <property type="match status" value="1"/>
</dbReference>
<sequence length="259" mass="29430">MNYQIVTASAVPRLISIAVSHYCEKVRWALEWLKIPYVEESHVPLFHRFATREYGSSSVPILVTGADTFTDSTDILHYLNTLAPEGRYLYPPDPEPCREVEQLEELFDTKLGVSIRGWAYFYRLDDREAMRRVWCKGTPWVEQVGFAIAYPIMRRLVQQSLNITAASAASSLQEIKQIFDTVNQQLADNRPYLVGDQFSAADITFAALAAPALLPPEHPVMPSQLDGIKSEMATTIKELRATPAGMYALRLYREQRHFS</sequence>
<dbReference type="InterPro" id="IPR036249">
    <property type="entry name" value="Thioredoxin-like_sf"/>
</dbReference>
<dbReference type="Pfam" id="PF13417">
    <property type="entry name" value="GST_N_3"/>
    <property type="match status" value="1"/>
</dbReference>
<dbReference type="InterPro" id="IPR004045">
    <property type="entry name" value="Glutathione_S-Trfase_N"/>
</dbReference>
<dbReference type="SUPFAM" id="SSF52833">
    <property type="entry name" value="Thioredoxin-like"/>
    <property type="match status" value="1"/>
</dbReference>
<comment type="caution">
    <text evidence="2">The sequence shown here is derived from an EMBL/GenBank/DDBJ whole genome shotgun (WGS) entry which is preliminary data.</text>
</comment>